<evidence type="ECO:0000313" key="4">
    <source>
        <dbReference type="Proteomes" id="UP000606490"/>
    </source>
</evidence>
<dbReference type="Proteomes" id="UP000606490">
    <property type="component" value="Unassembled WGS sequence"/>
</dbReference>
<dbReference type="InterPro" id="IPR025948">
    <property type="entry name" value="HTH-like_dom"/>
</dbReference>
<evidence type="ECO:0000256" key="1">
    <source>
        <dbReference type="SAM" id="MobiDB-lite"/>
    </source>
</evidence>
<reference evidence="3 4" key="1">
    <citation type="submission" date="2021-01" db="EMBL/GenBank/DDBJ databases">
        <title>Belnapia mucosa sp. nov. and Belnapia arida sp. nov., isolated from the Tabernas Desert (Almeria, Spain).</title>
        <authorList>
            <person name="Molina-Menor E."/>
            <person name="Vidal-Verdu A."/>
            <person name="Calonge A."/>
            <person name="Satari L."/>
            <person name="Pereto Magraner J."/>
            <person name="Porcar Miralles M."/>
        </authorList>
    </citation>
    <scope>NUCLEOTIDE SEQUENCE [LARGE SCALE GENOMIC DNA]</scope>
    <source>
        <strain evidence="3 4">T6</strain>
    </source>
</reference>
<evidence type="ECO:0000259" key="2">
    <source>
        <dbReference type="Pfam" id="PF13276"/>
    </source>
</evidence>
<dbReference type="Pfam" id="PF13276">
    <property type="entry name" value="HTH_21"/>
    <property type="match status" value="1"/>
</dbReference>
<comment type="caution">
    <text evidence="3">The sequence shown here is derived from an EMBL/GenBank/DDBJ whole genome shotgun (WGS) entry which is preliminary data.</text>
</comment>
<name>A0ABS1V967_9PROT</name>
<accession>A0ABS1V967</accession>
<sequence>MNGTTFSFVSAERANHAVQSRAEAEAELRRQVGRIFAARRWVYGLARVHAELRREGLRHSRRRVERLMRETRLSAGRGRRRTSRTTDSRHELPVAPNLPPELYRDYYVVGPHRNCSLRSAFRSPTHGVENAERQGKRNQEAGLGL</sequence>
<feature type="domain" description="HTH-like" evidence="2">
    <location>
        <begin position="25"/>
        <end position="81"/>
    </location>
</feature>
<keyword evidence="4" id="KW-1185">Reference proteome</keyword>
<dbReference type="PANTHER" id="PTHR46889:SF4">
    <property type="entry name" value="TRANSPOSASE INSO FOR INSERTION SEQUENCE ELEMENT IS911B-RELATED"/>
    <property type="match status" value="1"/>
</dbReference>
<dbReference type="RefSeq" id="WP_202827939.1">
    <property type="nucleotide sequence ID" value="NZ_JAEUXJ010000012.1"/>
</dbReference>
<dbReference type="EMBL" id="JAEUXJ010000012">
    <property type="protein sequence ID" value="MBL6458204.1"/>
    <property type="molecule type" value="Genomic_DNA"/>
</dbReference>
<organism evidence="3 4">
    <name type="scientific">Belnapia mucosa</name>
    <dbReference type="NCBI Taxonomy" id="2804532"/>
    <lineage>
        <taxon>Bacteria</taxon>
        <taxon>Pseudomonadati</taxon>
        <taxon>Pseudomonadota</taxon>
        <taxon>Alphaproteobacteria</taxon>
        <taxon>Acetobacterales</taxon>
        <taxon>Roseomonadaceae</taxon>
        <taxon>Belnapia</taxon>
    </lineage>
</organism>
<dbReference type="PANTHER" id="PTHR46889">
    <property type="entry name" value="TRANSPOSASE INSF FOR INSERTION SEQUENCE IS3B-RELATED"/>
    <property type="match status" value="1"/>
</dbReference>
<proteinExistence type="predicted"/>
<protein>
    <submittedName>
        <fullName evidence="3">IS3 family transposase</fullName>
    </submittedName>
</protein>
<feature type="compositionally biased region" description="Basic and acidic residues" evidence="1">
    <location>
        <begin position="129"/>
        <end position="139"/>
    </location>
</feature>
<feature type="region of interest" description="Disordered" evidence="1">
    <location>
        <begin position="119"/>
        <end position="145"/>
    </location>
</feature>
<feature type="region of interest" description="Disordered" evidence="1">
    <location>
        <begin position="68"/>
        <end position="96"/>
    </location>
</feature>
<dbReference type="InterPro" id="IPR050900">
    <property type="entry name" value="Transposase_IS3/IS150/IS904"/>
</dbReference>
<gene>
    <name evidence="3" type="ORF">JMJ55_22975</name>
</gene>
<evidence type="ECO:0000313" key="3">
    <source>
        <dbReference type="EMBL" id="MBL6458204.1"/>
    </source>
</evidence>